<dbReference type="Proteomes" id="UP000753802">
    <property type="component" value="Unassembled WGS sequence"/>
</dbReference>
<evidence type="ECO:0008006" key="3">
    <source>
        <dbReference type="Google" id="ProtNLM"/>
    </source>
</evidence>
<evidence type="ECO:0000313" key="1">
    <source>
        <dbReference type="EMBL" id="NCI50783.1"/>
    </source>
</evidence>
<dbReference type="EMBL" id="JAACJS010000015">
    <property type="protein sequence ID" value="NCI50783.1"/>
    <property type="molecule type" value="Genomic_DNA"/>
</dbReference>
<reference evidence="1 2" key="1">
    <citation type="submission" date="2020-01" db="EMBL/GenBank/DDBJ databases">
        <title>Genome analysis.</title>
        <authorList>
            <person name="Wu S."/>
            <person name="Wang G."/>
        </authorList>
    </citation>
    <scope>NUCLEOTIDE SEQUENCE [LARGE SCALE GENOMIC DNA]</scope>
    <source>
        <strain evidence="1 2">SYL130</strain>
    </source>
</reference>
<protein>
    <recommendedName>
        <fullName evidence="3">Outer membrane lipoprotein-sorting protein</fullName>
    </recommendedName>
</protein>
<dbReference type="RefSeq" id="WP_161819095.1">
    <property type="nucleotide sequence ID" value="NZ_JAACJS010000015.1"/>
</dbReference>
<proteinExistence type="predicted"/>
<keyword evidence="2" id="KW-1185">Reference proteome</keyword>
<evidence type="ECO:0000313" key="2">
    <source>
        <dbReference type="Proteomes" id="UP000753802"/>
    </source>
</evidence>
<dbReference type="PROSITE" id="PS51257">
    <property type="entry name" value="PROKAR_LIPOPROTEIN"/>
    <property type="match status" value="1"/>
</dbReference>
<organism evidence="1 2">
    <name type="scientific">Sediminibacterium roseum</name>
    <dbReference type="NCBI Taxonomy" id="1978412"/>
    <lineage>
        <taxon>Bacteria</taxon>
        <taxon>Pseudomonadati</taxon>
        <taxon>Bacteroidota</taxon>
        <taxon>Chitinophagia</taxon>
        <taxon>Chitinophagales</taxon>
        <taxon>Chitinophagaceae</taxon>
        <taxon>Sediminibacterium</taxon>
    </lineage>
</organism>
<gene>
    <name evidence="1" type="ORF">GWC95_12665</name>
</gene>
<sequence length="270" mass="31039">MKFFALLIPAFFLFSCSGTRRMDWPVRSSDAATGATHFYEQVAASKWRERDSLAKIEIMGGNIPSFLRKFVRVNTEMTDSATGKTIRAHYFVAPDYLALGTDEDWARIPLTPMAAQVIADRFSCFLPTRKMVNDIYAQAKVKLAPVPMYAFRDSSVTMWQHHLIIEGQRKGRKGLIAGIKKDVVLSGKVSRDTRPDREAIYGWHKLDGKPIQPLYTGHINWWVDYSHGIRLVYKTIWVDGKAMDYAEVFKHPVYSKLVCDEEWCDFVRYP</sequence>
<name>A0ABX0A040_9BACT</name>
<comment type="caution">
    <text evidence="1">The sequence shown here is derived from an EMBL/GenBank/DDBJ whole genome shotgun (WGS) entry which is preliminary data.</text>
</comment>
<accession>A0ABX0A040</accession>